<reference evidence="2 3" key="1">
    <citation type="submission" date="2024-04" db="EMBL/GenBank/DDBJ databases">
        <title>Symmetric and asymmetric DNA N6-adenine methylation regulates different biological responses in Mucorales.</title>
        <authorList>
            <consortium name="Lawrence Berkeley National Laboratory"/>
            <person name="Lax C."/>
            <person name="Mondo S.J."/>
            <person name="Osorio-Concepcion M."/>
            <person name="Muszewska A."/>
            <person name="Corrochano-Luque M."/>
            <person name="Gutierrez G."/>
            <person name="Riley R."/>
            <person name="Lipzen A."/>
            <person name="Guo J."/>
            <person name="Hundley H."/>
            <person name="Amirebrahimi M."/>
            <person name="Ng V."/>
            <person name="Lorenzo-Gutierrez D."/>
            <person name="Binder U."/>
            <person name="Yang J."/>
            <person name="Song Y."/>
            <person name="Canovas D."/>
            <person name="Navarro E."/>
            <person name="Freitag M."/>
            <person name="Gabaldon T."/>
            <person name="Grigoriev I.V."/>
            <person name="Corrochano L.M."/>
            <person name="Nicolas F.E."/>
            <person name="Garre V."/>
        </authorList>
    </citation>
    <scope>NUCLEOTIDE SEQUENCE [LARGE SCALE GENOMIC DNA]</scope>
    <source>
        <strain evidence="2 3">L51</strain>
    </source>
</reference>
<keyword evidence="1" id="KW-0812">Transmembrane</keyword>
<keyword evidence="3" id="KW-1185">Reference proteome</keyword>
<gene>
    <name evidence="2" type="ORF">J3Q64DRAFT_1759505</name>
</gene>
<dbReference type="Proteomes" id="UP001448207">
    <property type="component" value="Unassembled WGS sequence"/>
</dbReference>
<organism evidence="2 3">
    <name type="scientific">Phycomyces blakesleeanus</name>
    <dbReference type="NCBI Taxonomy" id="4837"/>
    <lineage>
        <taxon>Eukaryota</taxon>
        <taxon>Fungi</taxon>
        <taxon>Fungi incertae sedis</taxon>
        <taxon>Mucoromycota</taxon>
        <taxon>Mucoromycotina</taxon>
        <taxon>Mucoromycetes</taxon>
        <taxon>Mucorales</taxon>
        <taxon>Phycomycetaceae</taxon>
        <taxon>Phycomyces</taxon>
    </lineage>
</organism>
<proteinExistence type="predicted"/>
<name>A0ABR3ASA5_PHYBL</name>
<protein>
    <submittedName>
        <fullName evidence="2">Uncharacterized protein</fullName>
    </submittedName>
</protein>
<comment type="caution">
    <text evidence="2">The sequence shown here is derived from an EMBL/GenBank/DDBJ whole genome shotgun (WGS) entry which is preliminary data.</text>
</comment>
<feature type="transmembrane region" description="Helical" evidence="1">
    <location>
        <begin position="52"/>
        <end position="69"/>
    </location>
</feature>
<evidence type="ECO:0000313" key="2">
    <source>
        <dbReference type="EMBL" id="KAL0080323.1"/>
    </source>
</evidence>
<feature type="transmembrane region" description="Helical" evidence="1">
    <location>
        <begin position="12"/>
        <end position="32"/>
    </location>
</feature>
<keyword evidence="1" id="KW-1133">Transmembrane helix</keyword>
<keyword evidence="1" id="KW-0472">Membrane</keyword>
<sequence length="78" mass="9186">MRKTGRVIDSMGIISYLTILLTSILPYCFFYFKSIITKKNISLYTNVTNSRLFFFIFLCKSVDFLSNFGKRKIIRSNH</sequence>
<evidence type="ECO:0000256" key="1">
    <source>
        <dbReference type="SAM" id="Phobius"/>
    </source>
</evidence>
<evidence type="ECO:0000313" key="3">
    <source>
        <dbReference type="Proteomes" id="UP001448207"/>
    </source>
</evidence>
<accession>A0ABR3ASA5</accession>
<dbReference type="EMBL" id="JBCLYO010000020">
    <property type="protein sequence ID" value="KAL0080323.1"/>
    <property type="molecule type" value="Genomic_DNA"/>
</dbReference>